<dbReference type="PANTHER" id="PTHR41317">
    <property type="entry name" value="PD-(D_E)XK NUCLEASE FAMILY TRANSPOSASE"/>
    <property type="match status" value="1"/>
</dbReference>
<name>A0AAT9G897_9RICK</name>
<dbReference type="AlphaFoldDB" id="A0AAT9G897"/>
<evidence type="ECO:0000313" key="1">
    <source>
        <dbReference type="EMBL" id="BFD46058.1"/>
    </source>
</evidence>
<organism evidence="1">
    <name type="scientific">Candidatus Tisiphia endosymbiont of Sergentomyia squamirostris</name>
    <dbReference type="NCBI Taxonomy" id="3113639"/>
    <lineage>
        <taxon>Bacteria</taxon>
        <taxon>Pseudomonadati</taxon>
        <taxon>Pseudomonadota</taxon>
        <taxon>Alphaproteobacteria</taxon>
        <taxon>Rickettsiales</taxon>
        <taxon>Rickettsiaceae</taxon>
        <taxon>Rickettsieae</taxon>
        <taxon>Candidatus Tisiphia</taxon>
    </lineage>
</organism>
<dbReference type="Pfam" id="PF12784">
    <property type="entry name" value="PDDEXK_2"/>
    <property type="match status" value="1"/>
</dbReference>
<protein>
    <recommendedName>
        <fullName evidence="2">Permease</fullName>
    </recommendedName>
</protein>
<proteinExistence type="predicted"/>
<reference evidence="1" key="1">
    <citation type="submission" date="2024-01" db="EMBL/GenBank/DDBJ databases">
        <title>Sequencing the genomes of a sandfly, Sergentomyia squamirostris, and its two endosymbionts.</title>
        <authorList>
            <person name="Itokawa K."/>
            <person name="Sanjoba C."/>
        </authorList>
    </citation>
    <scope>NUCLEOTIDE SEQUENCE</scope>
    <source>
        <strain evidence="1">RiSSQ</strain>
    </source>
</reference>
<dbReference type="EMBL" id="AP029170">
    <property type="protein sequence ID" value="BFD46058.1"/>
    <property type="molecule type" value="Genomic_DNA"/>
</dbReference>
<sequence>MEKYLDPTNDSLFKKIFRDKENLKEFLNSVLDLSEMYRIKEIEFIPVEELAGIHKGRRKVKDESGNWYIIEMQKKNETDYLKRVQYYSAHSYVGQLTEGLTHLDLLPVIVISLIKTRIFDKRVPYISIHKNIETTTNKQYLFDLSYVFIELGKFKETKLMSVADEWLHLFKCATQETEPPKDIKSSKVLDAYHMIERYKLTPAEYDLYIRTKLQEDAEELALAENFNEGKAEEKIAIAKKMLAKGKPIDEIIEFTELSLEEIEVLRENLAEDTTTVPDED</sequence>
<gene>
    <name evidence="1" type="ORF">DMENIID0002_07040</name>
</gene>
<accession>A0AAT9G897</accession>
<dbReference type="NCBIfam" id="TIGR01784">
    <property type="entry name" value="T_den_put_tspse"/>
    <property type="match status" value="1"/>
</dbReference>
<dbReference type="InterPro" id="IPR010106">
    <property type="entry name" value="RpnA"/>
</dbReference>
<dbReference type="PANTHER" id="PTHR41317:SF1">
    <property type="entry name" value="PD-(D_E)XK NUCLEASE FAMILY TRANSPOSASE"/>
    <property type="match status" value="1"/>
</dbReference>
<evidence type="ECO:0008006" key="2">
    <source>
        <dbReference type="Google" id="ProtNLM"/>
    </source>
</evidence>